<dbReference type="PANTHER" id="PTHR43830">
    <property type="entry name" value="PROTEIN PSP1"/>
    <property type="match status" value="1"/>
</dbReference>
<dbReference type="AlphaFoldDB" id="A0A2I2M6H0"/>
<dbReference type="InterPro" id="IPR007557">
    <property type="entry name" value="PSP1_C"/>
</dbReference>
<evidence type="ECO:0000313" key="4">
    <source>
        <dbReference type="Proteomes" id="UP000490060"/>
    </source>
</evidence>
<reference evidence="3 4" key="1">
    <citation type="submission" date="2017-11" db="EMBL/GenBank/DDBJ databases">
        <authorList>
            <person name="Duchaud E."/>
        </authorList>
    </citation>
    <scope>NUCLEOTIDE SEQUENCE [LARGE SCALE GENOMIC DNA]</scope>
    <source>
        <strain evidence="3 4">TNO010</strain>
    </source>
</reference>
<dbReference type="Pfam" id="PF04468">
    <property type="entry name" value="PSP1"/>
    <property type="match status" value="1"/>
</dbReference>
<dbReference type="PROSITE" id="PS51411">
    <property type="entry name" value="PSP1_C"/>
    <property type="match status" value="1"/>
</dbReference>
<evidence type="ECO:0000256" key="1">
    <source>
        <dbReference type="SAM" id="MobiDB-lite"/>
    </source>
</evidence>
<feature type="compositionally biased region" description="Basic and acidic residues" evidence="1">
    <location>
        <begin position="627"/>
        <end position="638"/>
    </location>
</feature>
<feature type="compositionally biased region" description="Basic residues" evidence="1">
    <location>
        <begin position="581"/>
        <end position="595"/>
    </location>
</feature>
<protein>
    <recommendedName>
        <fullName evidence="2">PSP1 C-terminal domain-containing protein</fullName>
    </recommendedName>
</protein>
<feature type="region of interest" description="Disordered" evidence="1">
    <location>
        <begin position="380"/>
        <end position="638"/>
    </location>
</feature>
<name>A0A2I2M6H0_9FLAO</name>
<evidence type="ECO:0000259" key="2">
    <source>
        <dbReference type="PROSITE" id="PS51411"/>
    </source>
</evidence>
<evidence type="ECO:0000313" key="3">
    <source>
        <dbReference type="EMBL" id="SOU88138.1"/>
    </source>
</evidence>
<dbReference type="NCBIfam" id="NF041131">
    <property type="entry name" value="RicT_YaaT_fam"/>
    <property type="match status" value="1"/>
</dbReference>
<dbReference type="Proteomes" id="UP000490060">
    <property type="component" value="Unassembled WGS sequence"/>
</dbReference>
<proteinExistence type="predicted"/>
<dbReference type="InterPro" id="IPR047767">
    <property type="entry name" value="PSP1-like"/>
</dbReference>
<dbReference type="GO" id="GO:0005737">
    <property type="term" value="C:cytoplasm"/>
    <property type="evidence" value="ECO:0007669"/>
    <property type="project" value="TreeGrafter"/>
</dbReference>
<feature type="domain" description="PSP1 C-terminal" evidence="2">
    <location>
        <begin position="135"/>
        <end position="220"/>
    </location>
</feature>
<sequence>MILSISDLKNTYKLYNFMSCNSCSTSKDGVPGGCKSNGNCASGTCGSGNKLAVFDWLSNMTLPTGEAPFNIFEVRFKNGRKHFFKNTEKLTLSMGDVVAVEGSSGHDIGIVALAGELVKVQMKKRKVSQESEEVRKIYRKASQKDIDIWQTARDREQETQRKGREIISRLALKMKLSDVEYQGDGTKATFYYTADERVDFRQLIRDLAGTFSIRVEMKQVGMRQEAARLGGVGSCGRELCCSTWLTDFRKVNTAAARYQQLSLNPLKLAGQCGKLKCCLNFELDTYLDALQSFPKQDKILKTEKGDAVFVKMDIFKKIVWYTYKEESFKWFRLSLEQVHEIIALNENNELALPLDEYELEITVQPIVDFENVVGQDSLTRFDAPKKSRNNARVKSRKPVVKKEGSLTAKTPPNKRPQRTPRAAANKREGNLPVKNKQAEGPPNKRPQRTPRAAANKREGNLPVKNQQTEGQPKRRPQRRPVNKREGDLSAENQQTEGQPKRRPQRRPVNKREGDLSAENQQTEGQPKRRPQRRPVNKREGDLSAENQQTEGQPKRRPQRRPVNKREGDLSAENQQTEGQPKRRPQRRPANKRVVKKNIVEKKKEANKPIAKETPKASKPKKSTVPTENKKNDIKNEKQ</sequence>
<feature type="compositionally biased region" description="Basic residues" evidence="1">
    <location>
        <begin position="386"/>
        <end position="399"/>
    </location>
</feature>
<dbReference type="EMBL" id="OENE01000007">
    <property type="protein sequence ID" value="SOU88138.1"/>
    <property type="molecule type" value="Genomic_DNA"/>
</dbReference>
<dbReference type="PANTHER" id="PTHR43830:SF3">
    <property type="entry name" value="PROTEIN PSP1"/>
    <property type="match status" value="1"/>
</dbReference>
<gene>
    <name evidence="3" type="ORF">TNO010_150088</name>
</gene>
<organism evidence="3 4">
    <name type="scientific">Tenacibaculum finnmarkense genomovar ulcerans</name>
    <dbReference type="NCBI Taxonomy" id="2781388"/>
    <lineage>
        <taxon>Bacteria</taxon>
        <taxon>Pseudomonadati</taxon>
        <taxon>Bacteroidota</taxon>
        <taxon>Flavobacteriia</taxon>
        <taxon>Flavobacteriales</taxon>
        <taxon>Flavobacteriaceae</taxon>
        <taxon>Tenacibaculum</taxon>
        <taxon>Tenacibaculum finnmarkense</taxon>
    </lineage>
</organism>
<accession>A0A2I2M6H0</accession>
<feature type="compositionally biased region" description="Basic and acidic residues" evidence="1">
    <location>
        <begin position="597"/>
        <end position="615"/>
    </location>
</feature>